<dbReference type="Proteomes" id="UP001388366">
    <property type="component" value="Unassembled WGS sequence"/>
</dbReference>
<comment type="caution">
    <text evidence="1">The sequence shown here is derived from an EMBL/GenBank/DDBJ whole genome shotgun (WGS) entry which is preliminary data.</text>
</comment>
<evidence type="ECO:0000313" key="2">
    <source>
        <dbReference type="Proteomes" id="UP001388366"/>
    </source>
</evidence>
<evidence type="ECO:0008006" key="3">
    <source>
        <dbReference type="Google" id="ProtNLM"/>
    </source>
</evidence>
<accession>A0ABU9U746</accession>
<name>A0ABU9U746_9GAMM</name>
<proteinExistence type="predicted"/>
<dbReference type="RefSeq" id="WP_342884566.1">
    <property type="nucleotide sequence ID" value="NZ_JBBMQU010000052.1"/>
</dbReference>
<gene>
    <name evidence="1" type="ORF">WNY63_19180</name>
</gene>
<dbReference type="EMBL" id="JBBMQU010000052">
    <property type="protein sequence ID" value="MEM5552849.1"/>
    <property type="molecule type" value="Genomic_DNA"/>
</dbReference>
<keyword evidence="2" id="KW-1185">Reference proteome</keyword>
<sequence>MRYIFTIIVLITLSGCNSSPNYMNTAQLKSNHQVLGFGGFYVEEDLTYFEQQLESHYKTPIKKALEERGFKVVDASEVYTVFHQLLDNADNLYDPLTGQENENLRNELWKKALFTTKTKLGINAFVFAGVDTVRAHFTNSILLGHVAKWYGQEESYLEGGADGGDIFVSLFQNEQGYVPGSRVYIRIRDEYDTLLTMGSGGIELVAQFNSDEEIIVKDADKLFKDPAKLDSALQFALETIDTWKTKND</sequence>
<organism evidence="1 2">
    <name type="scientific">Pseudoalteromonas neustonica</name>
    <dbReference type="NCBI Taxonomy" id="1840331"/>
    <lineage>
        <taxon>Bacteria</taxon>
        <taxon>Pseudomonadati</taxon>
        <taxon>Pseudomonadota</taxon>
        <taxon>Gammaproteobacteria</taxon>
        <taxon>Alteromonadales</taxon>
        <taxon>Pseudoalteromonadaceae</taxon>
        <taxon>Pseudoalteromonas</taxon>
    </lineage>
</organism>
<dbReference type="PROSITE" id="PS51257">
    <property type="entry name" value="PROKAR_LIPOPROTEIN"/>
    <property type="match status" value="1"/>
</dbReference>
<protein>
    <recommendedName>
        <fullName evidence="3">Lipoprotein</fullName>
    </recommendedName>
</protein>
<reference evidence="1 2" key="1">
    <citation type="submission" date="2024-03" db="EMBL/GenBank/DDBJ databases">
        <title>Community enrichment and isolation of bacterial strains for fucoidan degradation.</title>
        <authorList>
            <person name="Sichert A."/>
        </authorList>
    </citation>
    <scope>NUCLEOTIDE SEQUENCE [LARGE SCALE GENOMIC DNA]</scope>
    <source>
        <strain evidence="1 2">AS81</strain>
    </source>
</reference>
<evidence type="ECO:0000313" key="1">
    <source>
        <dbReference type="EMBL" id="MEM5552849.1"/>
    </source>
</evidence>